<dbReference type="EMBL" id="FOCG01000003">
    <property type="protein sequence ID" value="SEN06777.1"/>
    <property type="molecule type" value="Genomic_DNA"/>
</dbReference>
<feature type="binding site" evidence="9">
    <location>
        <position position="239"/>
    </location>
    <ligand>
        <name>glyoxylate</name>
        <dbReference type="ChEBI" id="CHEBI:36655"/>
    </ligand>
</feature>
<evidence type="ECO:0000259" key="10">
    <source>
        <dbReference type="PROSITE" id="PS51349"/>
    </source>
</evidence>
<dbReference type="GO" id="GO:0016853">
    <property type="term" value="F:isomerase activity"/>
    <property type="evidence" value="ECO:0007669"/>
    <property type="project" value="UniProtKB-KW"/>
</dbReference>
<dbReference type="InterPro" id="IPR012133">
    <property type="entry name" value="Alpha-hydoxy_acid_DH_FMN"/>
</dbReference>
<keyword evidence="4" id="KW-0560">Oxidoreductase</keyword>
<reference evidence="11 12" key="1">
    <citation type="submission" date="2016-10" db="EMBL/GenBank/DDBJ databases">
        <authorList>
            <person name="de Groot N.N."/>
        </authorList>
    </citation>
    <scope>NUCLEOTIDE SEQUENCE [LARGE SCALE GENOMIC DNA]</scope>
    <source>
        <strain evidence="11 12">CGMCC 1.5070</strain>
    </source>
</reference>
<proteinExistence type="inferred from homology"/>
<dbReference type="OrthoDB" id="9770452at2"/>
<evidence type="ECO:0000256" key="2">
    <source>
        <dbReference type="ARBA" id="ARBA00022630"/>
    </source>
</evidence>
<evidence type="ECO:0000313" key="11">
    <source>
        <dbReference type="EMBL" id="SEN06777.1"/>
    </source>
</evidence>
<dbReference type="CDD" id="cd02809">
    <property type="entry name" value="alpha_hydroxyacid_oxid_FMN"/>
    <property type="match status" value="1"/>
</dbReference>
<feature type="binding site" evidence="9">
    <location>
        <position position="236"/>
    </location>
    <ligand>
        <name>FMN</name>
        <dbReference type="ChEBI" id="CHEBI:58210"/>
    </ligand>
</feature>
<feature type="binding site" evidence="9">
    <location>
        <position position="234"/>
    </location>
    <ligand>
        <name>FMN</name>
        <dbReference type="ChEBI" id="CHEBI:58210"/>
    </ligand>
</feature>
<comment type="catalytic activity">
    <reaction evidence="7">
        <text>(S)-lactate + O2 = pyruvate + H2O2</text>
        <dbReference type="Rhea" id="RHEA:55868"/>
        <dbReference type="ChEBI" id="CHEBI:15361"/>
        <dbReference type="ChEBI" id="CHEBI:15379"/>
        <dbReference type="ChEBI" id="CHEBI:16240"/>
        <dbReference type="ChEBI" id="CHEBI:16651"/>
    </reaction>
    <physiologicalReaction direction="left-to-right" evidence="7">
        <dbReference type="Rhea" id="RHEA:55869"/>
    </physiologicalReaction>
</comment>
<dbReference type="InterPro" id="IPR037396">
    <property type="entry name" value="FMN_HAD"/>
</dbReference>
<dbReference type="SUPFAM" id="SSF51395">
    <property type="entry name" value="FMN-linked oxidoreductases"/>
    <property type="match status" value="1"/>
</dbReference>
<dbReference type="AlphaFoldDB" id="A0A1H8DJS7"/>
<name>A0A1H8DJS7_9FIRM</name>
<keyword evidence="12" id="KW-1185">Reference proteome</keyword>
<accession>A0A1H8DJS7</accession>
<protein>
    <recommendedName>
        <fullName evidence="6">L-lactate oxidase</fullName>
    </recommendedName>
</protein>
<dbReference type="Pfam" id="PF01070">
    <property type="entry name" value="FMN_dh"/>
    <property type="match status" value="2"/>
</dbReference>
<keyword evidence="11" id="KW-0413">Isomerase</keyword>
<dbReference type="GO" id="GO:0010181">
    <property type="term" value="F:FMN binding"/>
    <property type="evidence" value="ECO:0007669"/>
    <property type="project" value="InterPro"/>
</dbReference>
<keyword evidence="3 9" id="KW-0288">FMN</keyword>
<dbReference type="RefSeq" id="WP_092755892.1">
    <property type="nucleotide sequence ID" value="NZ_FOCG01000003.1"/>
</dbReference>
<dbReference type="PANTHER" id="PTHR10578:SF107">
    <property type="entry name" value="2-HYDROXYACID OXIDASE 1"/>
    <property type="match status" value="1"/>
</dbReference>
<dbReference type="InterPro" id="IPR000262">
    <property type="entry name" value="FMN-dep_DH"/>
</dbReference>
<feature type="binding site" evidence="9">
    <location>
        <position position="212"/>
    </location>
    <ligand>
        <name>FMN</name>
        <dbReference type="ChEBI" id="CHEBI:58210"/>
    </ligand>
</feature>
<dbReference type="InterPro" id="IPR013785">
    <property type="entry name" value="Aldolase_TIM"/>
</dbReference>
<dbReference type="PANTHER" id="PTHR10578">
    <property type="entry name" value="S -2-HYDROXY-ACID OXIDASE-RELATED"/>
    <property type="match status" value="1"/>
</dbReference>
<gene>
    <name evidence="11" type="ORF">SAMN05216180_2614</name>
</gene>
<evidence type="ECO:0000256" key="7">
    <source>
        <dbReference type="ARBA" id="ARBA00048754"/>
    </source>
</evidence>
<evidence type="ECO:0000256" key="4">
    <source>
        <dbReference type="ARBA" id="ARBA00023002"/>
    </source>
</evidence>
<evidence type="ECO:0000256" key="3">
    <source>
        <dbReference type="ARBA" id="ARBA00022643"/>
    </source>
</evidence>
<feature type="domain" description="FMN hydroxy acid dehydrogenase" evidence="10">
    <location>
        <begin position="37"/>
        <end position="338"/>
    </location>
</feature>
<comment type="similarity">
    <text evidence="5">Belongs to the FMN-dependent alpha-hydroxy acid dehydrogenase family.</text>
</comment>
<dbReference type="Gene3D" id="3.20.20.70">
    <property type="entry name" value="Aldolase class I"/>
    <property type="match status" value="1"/>
</dbReference>
<feature type="binding site" evidence="9">
    <location>
        <begin position="267"/>
        <end position="271"/>
    </location>
    <ligand>
        <name>FMN</name>
        <dbReference type="ChEBI" id="CHEBI:58210"/>
    </ligand>
</feature>
<comment type="cofactor">
    <cofactor evidence="1">
        <name>FMN</name>
        <dbReference type="ChEBI" id="CHEBI:58210"/>
    </cofactor>
</comment>
<keyword evidence="2 9" id="KW-0285">Flavoprotein</keyword>
<evidence type="ECO:0000256" key="6">
    <source>
        <dbReference type="ARBA" id="ARBA00029513"/>
    </source>
</evidence>
<feature type="binding site" evidence="9">
    <location>
        <begin position="290"/>
        <end position="291"/>
    </location>
    <ligand>
        <name>FMN</name>
        <dbReference type="ChEBI" id="CHEBI:58210"/>
    </ligand>
</feature>
<sequence length="338" mass="35796">MTYQEIMENARKNMGGFCNACKECNGVVCKTKIPGPGAKGTGEVFQRNYAKLQEIKINLDTIFEDEPVDTSVELFGKKFRYPVFAAPIGAMKLHYGEMHDDITYNVELVAGCKDAGIAAFTGDGINPQVYGGALQSIKAAGGIGVPTIKPWDVELVKEKIRQAEEADAMAVATDIDASGLALLKNVPTPVSPKSVAELREITQSTKLPVIVKGIMTVRGALKALEAGAYGIVISNHGGRVLDQTPATVEVLPAIAQAVGGRMKIFIDGGIRTGLDVFKVLALGADAVLIGRPYVTAVYGGGAEGAVVYTQKVGIELAETMAMTGANKLSDINKEMLYL</sequence>
<evidence type="ECO:0000256" key="9">
    <source>
        <dbReference type="PIRSR" id="PIRSR000138-2"/>
    </source>
</evidence>
<dbReference type="STRING" id="474960.SAMN05216180_2614"/>
<dbReference type="GO" id="GO:0016491">
    <property type="term" value="F:oxidoreductase activity"/>
    <property type="evidence" value="ECO:0007669"/>
    <property type="project" value="UniProtKB-KW"/>
</dbReference>
<evidence type="ECO:0000256" key="5">
    <source>
        <dbReference type="ARBA" id="ARBA00024042"/>
    </source>
</evidence>
<feature type="active site" description="Proton acceptor" evidence="8">
    <location>
        <position position="236"/>
    </location>
</feature>
<dbReference type="PIRSF" id="PIRSF000138">
    <property type="entry name" value="Al-hdrx_acd_dh"/>
    <property type="match status" value="1"/>
</dbReference>
<evidence type="ECO:0000256" key="8">
    <source>
        <dbReference type="PIRSR" id="PIRSR000138-1"/>
    </source>
</evidence>
<dbReference type="PROSITE" id="PS51349">
    <property type="entry name" value="FMN_HYDROXY_ACID_DH_2"/>
    <property type="match status" value="1"/>
</dbReference>
<evidence type="ECO:0000313" key="12">
    <source>
        <dbReference type="Proteomes" id="UP000199158"/>
    </source>
</evidence>
<evidence type="ECO:0000256" key="1">
    <source>
        <dbReference type="ARBA" id="ARBA00001917"/>
    </source>
</evidence>
<organism evidence="11 12">
    <name type="scientific">Hydrogenoanaerobacterium saccharovorans</name>
    <dbReference type="NCBI Taxonomy" id="474960"/>
    <lineage>
        <taxon>Bacteria</taxon>
        <taxon>Bacillati</taxon>
        <taxon>Bacillota</taxon>
        <taxon>Clostridia</taxon>
        <taxon>Eubacteriales</taxon>
        <taxon>Oscillospiraceae</taxon>
        <taxon>Hydrogenoanaerobacterium</taxon>
    </lineage>
</organism>
<dbReference type="Proteomes" id="UP000199158">
    <property type="component" value="Unassembled WGS sequence"/>
</dbReference>